<proteinExistence type="predicted"/>
<dbReference type="EMBL" id="BTSX01000004">
    <property type="protein sequence ID" value="GMS94955.1"/>
    <property type="molecule type" value="Genomic_DNA"/>
</dbReference>
<sequence length="126" mass="14615">SGHISYPVRMNMPITFKIALDNENTMFTHAFFRQTIKISQLDEESSKWKEVPTYGLLNHMPACVNGPLCPVTVKRGEITMTLDLSAYKLWLRSLQNDVPYQFEIMMTDMISNKFFSFVVQARAYTH</sequence>
<organism evidence="1 2">
    <name type="scientific">Pristionchus entomophagus</name>
    <dbReference type="NCBI Taxonomy" id="358040"/>
    <lineage>
        <taxon>Eukaryota</taxon>
        <taxon>Metazoa</taxon>
        <taxon>Ecdysozoa</taxon>
        <taxon>Nematoda</taxon>
        <taxon>Chromadorea</taxon>
        <taxon>Rhabditida</taxon>
        <taxon>Rhabditina</taxon>
        <taxon>Diplogasteromorpha</taxon>
        <taxon>Diplogasteroidea</taxon>
        <taxon>Neodiplogasteridae</taxon>
        <taxon>Pristionchus</taxon>
    </lineage>
</organism>
<evidence type="ECO:0008006" key="3">
    <source>
        <dbReference type="Google" id="ProtNLM"/>
    </source>
</evidence>
<dbReference type="Proteomes" id="UP001432027">
    <property type="component" value="Unassembled WGS sequence"/>
</dbReference>
<gene>
    <name evidence="1" type="ORF">PENTCL1PPCAC_17130</name>
</gene>
<keyword evidence="2" id="KW-1185">Reference proteome</keyword>
<protein>
    <recommendedName>
        <fullName evidence="3">MD-2-related lipid-recognition domain-containing protein</fullName>
    </recommendedName>
</protein>
<accession>A0AAV5TKL5</accession>
<dbReference type="PANTHER" id="PTHR35573:SF1">
    <property type="entry name" value="ML DOMAIN-CONTAINING PROTEIN"/>
    <property type="match status" value="1"/>
</dbReference>
<dbReference type="PANTHER" id="PTHR35573">
    <property type="entry name" value="PROTEIN CBG22129"/>
    <property type="match status" value="1"/>
</dbReference>
<dbReference type="AlphaFoldDB" id="A0AAV5TKL5"/>
<evidence type="ECO:0000313" key="2">
    <source>
        <dbReference type="Proteomes" id="UP001432027"/>
    </source>
</evidence>
<feature type="non-terminal residue" evidence="1">
    <location>
        <position position="1"/>
    </location>
</feature>
<evidence type="ECO:0000313" key="1">
    <source>
        <dbReference type="EMBL" id="GMS94955.1"/>
    </source>
</evidence>
<name>A0AAV5TKL5_9BILA</name>
<comment type="caution">
    <text evidence="1">The sequence shown here is derived from an EMBL/GenBank/DDBJ whole genome shotgun (WGS) entry which is preliminary data.</text>
</comment>
<reference evidence="1" key="1">
    <citation type="submission" date="2023-10" db="EMBL/GenBank/DDBJ databases">
        <title>Genome assembly of Pristionchus species.</title>
        <authorList>
            <person name="Yoshida K."/>
            <person name="Sommer R.J."/>
        </authorList>
    </citation>
    <scope>NUCLEOTIDE SEQUENCE</scope>
    <source>
        <strain evidence="1">RS0144</strain>
    </source>
</reference>